<feature type="compositionally biased region" description="Low complexity" evidence="6">
    <location>
        <begin position="91"/>
        <end position="112"/>
    </location>
</feature>
<comment type="caution">
    <text evidence="8">The sequence shown here is derived from an EMBL/GenBank/DDBJ whole genome shotgun (WGS) entry which is preliminary data.</text>
</comment>
<name>A0AAE0U571_SORBR</name>
<dbReference type="InterPro" id="IPR001138">
    <property type="entry name" value="Zn2Cys6_DnaBD"/>
</dbReference>
<dbReference type="PANTHER" id="PTHR47424:SF3">
    <property type="entry name" value="REGULATORY PROTEIN GAL4"/>
    <property type="match status" value="1"/>
</dbReference>
<dbReference type="GO" id="GO:0000981">
    <property type="term" value="F:DNA-binding transcription factor activity, RNA polymerase II-specific"/>
    <property type="evidence" value="ECO:0007669"/>
    <property type="project" value="InterPro"/>
</dbReference>
<evidence type="ECO:0000256" key="1">
    <source>
        <dbReference type="ARBA" id="ARBA00022723"/>
    </source>
</evidence>
<evidence type="ECO:0000256" key="2">
    <source>
        <dbReference type="ARBA" id="ARBA00023015"/>
    </source>
</evidence>
<evidence type="ECO:0000256" key="4">
    <source>
        <dbReference type="ARBA" id="ARBA00023163"/>
    </source>
</evidence>
<feature type="compositionally biased region" description="Low complexity" evidence="6">
    <location>
        <begin position="124"/>
        <end position="139"/>
    </location>
</feature>
<dbReference type="InterPro" id="IPR007219">
    <property type="entry name" value="XnlR_reg_dom"/>
</dbReference>
<dbReference type="GO" id="GO:0005634">
    <property type="term" value="C:nucleus"/>
    <property type="evidence" value="ECO:0007669"/>
    <property type="project" value="TreeGrafter"/>
</dbReference>
<dbReference type="CDD" id="cd12148">
    <property type="entry name" value="fungal_TF_MHR"/>
    <property type="match status" value="1"/>
</dbReference>
<dbReference type="GO" id="GO:0000978">
    <property type="term" value="F:RNA polymerase II cis-regulatory region sequence-specific DNA binding"/>
    <property type="evidence" value="ECO:0007669"/>
    <property type="project" value="TreeGrafter"/>
</dbReference>
<dbReference type="GO" id="GO:0006351">
    <property type="term" value="P:DNA-templated transcription"/>
    <property type="evidence" value="ECO:0007669"/>
    <property type="project" value="InterPro"/>
</dbReference>
<keyword evidence="9" id="KW-1185">Reference proteome</keyword>
<dbReference type="InterPro" id="IPR051127">
    <property type="entry name" value="Fungal_SecMet_Regulators"/>
</dbReference>
<evidence type="ECO:0000256" key="5">
    <source>
        <dbReference type="ARBA" id="ARBA00023242"/>
    </source>
</evidence>
<dbReference type="PROSITE" id="PS50048">
    <property type="entry name" value="ZN2_CY6_FUNGAL_2"/>
    <property type="match status" value="1"/>
</dbReference>
<dbReference type="CDD" id="cd00067">
    <property type="entry name" value="GAL4"/>
    <property type="match status" value="1"/>
</dbReference>
<evidence type="ECO:0000259" key="7">
    <source>
        <dbReference type="PROSITE" id="PS50048"/>
    </source>
</evidence>
<dbReference type="Pfam" id="PF04082">
    <property type="entry name" value="Fungal_trans"/>
    <property type="match status" value="1"/>
</dbReference>
<evidence type="ECO:0000313" key="8">
    <source>
        <dbReference type="EMBL" id="KAK3391371.1"/>
    </source>
</evidence>
<organism evidence="8 9">
    <name type="scientific">Sordaria brevicollis</name>
    <dbReference type="NCBI Taxonomy" id="83679"/>
    <lineage>
        <taxon>Eukaryota</taxon>
        <taxon>Fungi</taxon>
        <taxon>Dikarya</taxon>
        <taxon>Ascomycota</taxon>
        <taxon>Pezizomycotina</taxon>
        <taxon>Sordariomycetes</taxon>
        <taxon>Sordariomycetidae</taxon>
        <taxon>Sordariales</taxon>
        <taxon>Sordariaceae</taxon>
        <taxon>Sordaria</taxon>
    </lineage>
</organism>
<keyword evidence="1" id="KW-0479">Metal-binding</keyword>
<dbReference type="Gene3D" id="4.10.240.10">
    <property type="entry name" value="Zn(2)-C6 fungal-type DNA-binding domain"/>
    <property type="match status" value="1"/>
</dbReference>
<proteinExistence type="predicted"/>
<feature type="compositionally biased region" description="Polar residues" evidence="6">
    <location>
        <begin position="770"/>
        <end position="789"/>
    </location>
</feature>
<feature type="domain" description="Zn(2)-C6 fungal-type" evidence="7">
    <location>
        <begin position="18"/>
        <end position="51"/>
    </location>
</feature>
<dbReference type="SMART" id="SM00906">
    <property type="entry name" value="Fungal_trans"/>
    <property type="match status" value="1"/>
</dbReference>
<evidence type="ECO:0000256" key="3">
    <source>
        <dbReference type="ARBA" id="ARBA00023125"/>
    </source>
</evidence>
<dbReference type="GO" id="GO:0008270">
    <property type="term" value="F:zinc ion binding"/>
    <property type="evidence" value="ECO:0007669"/>
    <property type="project" value="InterPro"/>
</dbReference>
<dbReference type="SMART" id="SM00066">
    <property type="entry name" value="GAL4"/>
    <property type="match status" value="1"/>
</dbReference>
<dbReference type="GO" id="GO:0000435">
    <property type="term" value="P:positive regulation of transcription from RNA polymerase II promoter by galactose"/>
    <property type="evidence" value="ECO:0007669"/>
    <property type="project" value="TreeGrafter"/>
</dbReference>
<feature type="region of interest" description="Disordered" evidence="6">
    <location>
        <begin position="80"/>
        <end position="197"/>
    </location>
</feature>
<evidence type="ECO:0000313" key="9">
    <source>
        <dbReference type="Proteomes" id="UP001281003"/>
    </source>
</evidence>
<accession>A0AAE0U571</accession>
<dbReference type="EMBL" id="JAUTDP010000013">
    <property type="protein sequence ID" value="KAK3391371.1"/>
    <property type="molecule type" value="Genomic_DNA"/>
</dbReference>
<keyword evidence="5" id="KW-0539">Nucleus</keyword>
<feature type="compositionally biased region" description="Pro residues" evidence="6">
    <location>
        <begin position="163"/>
        <end position="178"/>
    </location>
</feature>
<dbReference type="Pfam" id="PF00172">
    <property type="entry name" value="Zn_clus"/>
    <property type="match status" value="1"/>
</dbReference>
<feature type="region of interest" description="Disordered" evidence="6">
    <location>
        <begin position="765"/>
        <end position="791"/>
    </location>
</feature>
<keyword evidence="3" id="KW-0238">DNA-binding</keyword>
<gene>
    <name evidence="8" type="ORF">B0T20DRAFT_77764</name>
</gene>
<reference evidence="8" key="1">
    <citation type="journal article" date="2023" name="Mol. Phylogenet. Evol.">
        <title>Genome-scale phylogeny and comparative genomics of the fungal order Sordariales.</title>
        <authorList>
            <person name="Hensen N."/>
            <person name="Bonometti L."/>
            <person name="Westerberg I."/>
            <person name="Brannstrom I.O."/>
            <person name="Guillou S."/>
            <person name="Cros-Aarteil S."/>
            <person name="Calhoun S."/>
            <person name="Haridas S."/>
            <person name="Kuo A."/>
            <person name="Mondo S."/>
            <person name="Pangilinan J."/>
            <person name="Riley R."/>
            <person name="LaButti K."/>
            <person name="Andreopoulos B."/>
            <person name="Lipzen A."/>
            <person name="Chen C."/>
            <person name="Yan M."/>
            <person name="Daum C."/>
            <person name="Ng V."/>
            <person name="Clum A."/>
            <person name="Steindorff A."/>
            <person name="Ohm R.A."/>
            <person name="Martin F."/>
            <person name="Silar P."/>
            <person name="Natvig D.O."/>
            <person name="Lalanne C."/>
            <person name="Gautier V."/>
            <person name="Ament-Velasquez S.L."/>
            <person name="Kruys A."/>
            <person name="Hutchinson M.I."/>
            <person name="Powell A.J."/>
            <person name="Barry K."/>
            <person name="Miller A.N."/>
            <person name="Grigoriev I.V."/>
            <person name="Debuchy R."/>
            <person name="Gladieux P."/>
            <person name="Hiltunen Thoren M."/>
            <person name="Johannesson H."/>
        </authorList>
    </citation>
    <scope>NUCLEOTIDE SEQUENCE</scope>
    <source>
        <strain evidence="8">FGSC 1904</strain>
    </source>
</reference>
<keyword evidence="2" id="KW-0805">Transcription regulation</keyword>
<dbReference type="InterPro" id="IPR036864">
    <property type="entry name" value="Zn2-C6_fun-type_DNA-bd_sf"/>
</dbReference>
<evidence type="ECO:0000256" key="6">
    <source>
        <dbReference type="SAM" id="MobiDB-lite"/>
    </source>
</evidence>
<dbReference type="PANTHER" id="PTHR47424">
    <property type="entry name" value="REGULATORY PROTEIN GAL4"/>
    <property type="match status" value="1"/>
</dbReference>
<reference evidence="8" key="2">
    <citation type="submission" date="2023-07" db="EMBL/GenBank/DDBJ databases">
        <authorList>
            <consortium name="Lawrence Berkeley National Laboratory"/>
            <person name="Haridas S."/>
            <person name="Hensen N."/>
            <person name="Bonometti L."/>
            <person name="Westerberg I."/>
            <person name="Brannstrom I.O."/>
            <person name="Guillou S."/>
            <person name="Cros-Aarteil S."/>
            <person name="Calhoun S."/>
            <person name="Kuo A."/>
            <person name="Mondo S."/>
            <person name="Pangilinan J."/>
            <person name="Riley R."/>
            <person name="LaButti K."/>
            <person name="Andreopoulos B."/>
            <person name="Lipzen A."/>
            <person name="Chen C."/>
            <person name="Yanf M."/>
            <person name="Daum C."/>
            <person name="Ng V."/>
            <person name="Clum A."/>
            <person name="Steindorff A."/>
            <person name="Ohm R."/>
            <person name="Martin F."/>
            <person name="Silar P."/>
            <person name="Natvig D."/>
            <person name="Lalanne C."/>
            <person name="Gautier V."/>
            <person name="Ament-velasquez S.L."/>
            <person name="Kruys A."/>
            <person name="Hutchinson M.I."/>
            <person name="Powell A.J."/>
            <person name="Barry K."/>
            <person name="Miller A.N."/>
            <person name="Grigoriev I.V."/>
            <person name="Debuchy R."/>
            <person name="Gladieux P."/>
            <person name="Thoren M.H."/>
            <person name="Johannesson H."/>
        </authorList>
    </citation>
    <scope>NUCLEOTIDE SEQUENCE</scope>
    <source>
        <strain evidence="8">FGSC 1904</strain>
    </source>
</reference>
<dbReference type="AlphaFoldDB" id="A0AAE0U571"/>
<keyword evidence="4" id="KW-0804">Transcription</keyword>
<dbReference type="Proteomes" id="UP001281003">
    <property type="component" value="Unassembled WGS sequence"/>
</dbReference>
<dbReference type="SUPFAM" id="SSF57701">
    <property type="entry name" value="Zn2/Cys6 DNA-binding domain"/>
    <property type="match status" value="1"/>
</dbReference>
<sequence length="843" mass="92628">MAGDRRSEKLRRRKIPLACEPCRERKSRCDGGKPICSTCERRSLPLEQCIYTIENARTASNDEYVKALHDRIRQLERLCAENGVPTPPIKPSTSTSDSTPAPPSDTSTAPAPGAGQLDPPRRISSTPFQQHQSPSHQSPNDAGPSGHGHHHRAPSANSTAISPPIPGPLPPLPPPPLPRRMTVLSPSGRLEGASGSELVGGSAITAIGTVSTEQDDATDDFYGSSSAASFMKEASNFVKSRTHRIPDVDMRPTQQLHFATDYNPLYSTRMQFAQADKFALPTRALADHLLKRYFERVYWLYPFFHKPTFERAYESLWTPANGQSTEPLSPPGLGLGSAPGADASTIVFHFALNTIFALGCQFADLSPDDKASALQTYFDRAKAFVSLDLLDLNNIGVVQALLLMTIFLLGTPFPQRCWNSVGVACRLAQGLGLHTELGQSTRVIRSQLETEIRRRTWHGCVILDLTVSMTYGRPTMTAHLDTLALPSLAELDEGELDCQSSPSSTNVPSKMYFYLEHIQQCHILGEILSSIYQSSLGRTAELQDPPNCDQATHGLDAILELDEKLSRYERSVNPIMSWTSPTDLRAVELERRQVIITQRTVLHGNFLYLRLMLHRPILLQLCRDTVSNSSSGSSSPTKKDLPNARRALYTSFAAECARICISTATDLIELVHSTYRTNTTGGWCWDALYAFTAGIVVILGQLCPAPSLTLNQQRLERSWRLCEEILAHFASFSISAHTSLEHLRRFHGNMISRLSDKASGEASVTERGAMSSTINDASVPNSVSTSGPTSHLPGQGYQFNAPFDLGSNPFWQPPGGAPDYGMASGSLLNWDPNVEDFIMHNFQ</sequence>
<protein>
    <submittedName>
        <fullName evidence="8">Fungal-specific transcription factor domain-containing protein</fullName>
    </submittedName>
</protein>